<evidence type="ECO:0000256" key="6">
    <source>
        <dbReference type="ARBA" id="ARBA00030642"/>
    </source>
</evidence>
<evidence type="ECO:0000313" key="11">
    <source>
        <dbReference type="EMBL" id="BAB54553.1"/>
    </source>
</evidence>
<comment type="catalytic activity">
    <reaction evidence="1">
        <text>[protein]-peptidylproline (omega=180) = [protein]-peptidylproline (omega=0)</text>
        <dbReference type="Rhea" id="RHEA:16237"/>
        <dbReference type="Rhea" id="RHEA-COMP:10747"/>
        <dbReference type="Rhea" id="RHEA-COMP:10748"/>
        <dbReference type="ChEBI" id="CHEBI:83833"/>
        <dbReference type="ChEBI" id="CHEBI:83834"/>
        <dbReference type="EC" id="5.2.1.8"/>
    </reaction>
</comment>
<evidence type="ECO:0000256" key="8">
    <source>
        <dbReference type="PROSITE-ProRule" id="PRU00278"/>
    </source>
</evidence>
<dbReference type="InterPro" id="IPR046357">
    <property type="entry name" value="PPIase_dom_sf"/>
</dbReference>
<feature type="chain" id="PRO_5007928626" description="Parvulin-like PPIase" evidence="9">
    <location>
        <begin position="24"/>
        <end position="360"/>
    </location>
</feature>
<reference evidence="11 12" key="1">
    <citation type="journal article" date="2000" name="DNA Res.">
        <title>Complete genome structure of the nitrogen-fixing symbiotic bacterium Mesorhizobium loti.</title>
        <authorList>
            <person name="Kaneko T."/>
            <person name="Nakamura Y."/>
            <person name="Sato S."/>
            <person name="Asamizu E."/>
            <person name="Kato T."/>
            <person name="Sasamoto S."/>
            <person name="Watanabe A."/>
            <person name="Idesawa K."/>
            <person name="Ishikawa A."/>
            <person name="Kawashima K."/>
            <person name="Kimura T."/>
            <person name="Kishida Y."/>
            <person name="Kiyokawa C."/>
            <person name="Kohara M."/>
            <person name="Matsumoto M."/>
            <person name="Matsuno A."/>
            <person name="Mochizuki Y."/>
            <person name="Nakayama S."/>
            <person name="Nakazaki N."/>
            <person name="Shimpo S."/>
            <person name="Sugimoto M."/>
            <person name="Takeuchi C."/>
            <person name="Yamada M."/>
            <person name="Tabata S."/>
        </authorList>
    </citation>
    <scope>NUCLEOTIDE SEQUENCE [LARGE SCALE GENOMIC DNA]</scope>
    <source>
        <strain evidence="12">LMG 29417 / CECT 9101 / MAFF 303099</strain>
        <plasmid evidence="11 12">pMLa</plasmid>
    </source>
</reference>
<gene>
    <name evidence="11" type="ordered locus">mlr9159</name>
</gene>
<keyword evidence="11" id="KW-0614">Plasmid</keyword>
<dbReference type="KEGG" id="mlo:mlr9159"/>
<evidence type="ECO:0000256" key="4">
    <source>
        <dbReference type="ARBA" id="ARBA00018370"/>
    </source>
</evidence>
<dbReference type="Gene3D" id="3.10.50.40">
    <property type="match status" value="1"/>
</dbReference>
<keyword evidence="5 8" id="KW-0697">Rotamase</keyword>
<sequence length="360" mass="40537">MPFKRVYAAALLSLPLTTVPLTALSSDDDPIVLSIGHERWTASQFQRLMLDTPPQVKEEAAAEPDVFAKRYADMHLLAQLAESRHLDQDADIRQRLAWVREGVMANAAKNDLYQRTQVGNEEVRRYYDEHVSDFVDYTLQHLVIGYHGAESARNVGRKDMAEDDARAEAEQLRKQLLEGENFAELVQCYSYDDDSKSDGGLLPETASRNLLPEIAQGIADLKENEISHPIKTLYGYHLVRVIKRSDNSFEDARRHIVNLLKSQIVDQQIDAIIWRRRLSDVFAAAHIPWHGARTAPAPNPVASYLPRYARAAVRSCTSPWQRSARILPHSRGSHWRAVCDCGSAGRAGQPALMPPVVQRS</sequence>
<evidence type="ECO:0000256" key="3">
    <source>
        <dbReference type="ARBA" id="ARBA00013194"/>
    </source>
</evidence>
<evidence type="ECO:0000256" key="1">
    <source>
        <dbReference type="ARBA" id="ARBA00000971"/>
    </source>
</evidence>
<feature type="signal peptide" evidence="9">
    <location>
        <begin position="1"/>
        <end position="23"/>
    </location>
</feature>
<dbReference type="PANTHER" id="PTHR47245:SF2">
    <property type="entry name" value="PEPTIDYL-PROLYL CIS-TRANS ISOMERASE HP_0175-RELATED"/>
    <property type="match status" value="1"/>
</dbReference>
<protein>
    <recommendedName>
        <fullName evidence="4">Parvulin-like PPIase</fullName>
        <ecNumber evidence="3">5.2.1.8</ecNumber>
    </recommendedName>
    <alternativeName>
        <fullName evidence="6">Peptidyl-prolyl cis-trans isomerase plp</fullName>
    </alternativeName>
    <alternativeName>
        <fullName evidence="7">Rotamase plp</fullName>
    </alternativeName>
</protein>
<dbReference type="InterPro" id="IPR050245">
    <property type="entry name" value="PrsA_foldase"/>
</dbReference>
<name>Q982A6_RHILO</name>
<dbReference type="Pfam" id="PF00639">
    <property type="entry name" value="Rotamase"/>
    <property type="match status" value="1"/>
</dbReference>
<dbReference type="HOGENOM" id="CLU_769198_0_0_5"/>
<dbReference type="PANTHER" id="PTHR47245">
    <property type="entry name" value="PEPTIDYLPROLYL ISOMERASE"/>
    <property type="match status" value="1"/>
</dbReference>
<dbReference type="Proteomes" id="UP000000552">
    <property type="component" value="Plasmid pMLa"/>
</dbReference>
<evidence type="ECO:0000313" key="12">
    <source>
        <dbReference type="Proteomes" id="UP000000552"/>
    </source>
</evidence>
<evidence type="ECO:0000256" key="9">
    <source>
        <dbReference type="SAM" id="SignalP"/>
    </source>
</evidence>
<dbReference type="InterPro" id="IPR000297">
    <property type="entry name" value="PPIase_PpiC"/>
</dbReference>
<accession>Q982A6</accession>
<dbReference type="PROSITE" id="PS50198">
    <property type="entry name" value="PPIC_PPIASE_2"/>
    <property type="match status" value="1"/>
</dbReference>
<organism evidence="11 12">
    <name type="scientific">Mesorhizobium japonicum (strain LMG 29417 / CECT 9101 / MAFF 303099)</name>
    <name type="common">Mesorhizobium loti (strain MAFF 303099)</name>
    <dbReference type="NCBI Taxonomy" id="266835"/>
    <lineage>
        <taxon>Bacteria</taxon>
        <taxon>Pseudomonadati</taxon>
        <taxon>Pseudomonadota</taxon>
        <taxon>Alphaproteobacteria</taxon>
        <taxon>Hyphomicrobiales</taxon>
        <taxon>Phyllobacteriaceae</taxon>
        <taxon>Mesorhizobium</taxon>
    </lineage>
</organism>
<dbReference type="EC" id="5.2.1.8" evidence="3"/>
<dbReference type="SUPFAM" id="SSF54534">
    <property type="entry name" value="FKBP-like"/>
    <property type="match status" value="1"/>
</dbReference>
<keyword evidence="9" id="KW-0732">Signal</keyword>
<evidence type="ECO:0000259" key="10">
    <source>
        <dbReference type="PROSITE" id="PS50198"/>
    </source>
</evidence>
<dbReference type="GO" id="GO:0003755">
    <property type="term" value="F:peptidyl-prolyl cis-trans isomerase activity"/>
    <property type="evidence" value="ECO:0007669"/>
    <property type="project" value="UniProtKB-KW"/>
</dbReference>
<proteinExistence type="inferred from homology"/>
<geneLocation type="plasmid" evidence="11 12">
    <name>pMLa</name>
</geneLocation>
<evidence type="ECO:0000256" key="2">
    <source>
        <dbReference type="ARBA" id="ARBA00007656"/>
    </source>
</evidence>
<keyword evidence="8" id="KW-0413">Isomerase</keyword>
<evidence type="ECO:0000256" key="5">
    <source>
        <dbReference type="ARBA" id="ARBA00023110"/>
    </source>
</evidence>
<dbReference type="EMBL" id="BA000013">
    <property type="protein sequence ID" value="BAB54553.1"/>
    <property type="molecule type" value="Genomic_DNA"/>
</dbReference>
<feature type="domain" description="PpiC" evidence="10">
    <location>
        <begin position="134"/>
        <end position="243"/>
    </location>
</feature>
<dbReference type="AlphaFoldDB" id="Q982A6"/>
<comment type="similarity">
    <text evidence="2">Belongs to the PpiC/parvulin rotamase family.</text>
</comment>
<evidence type="ECO:0000256" key="7">
    <source>
        <dbReference type="ARBA" id="ARBA00031484"/>
    </source>
</evidence>